<organism evidence="2 3">
    <name type="scientific">Microvirga aerophila</name>
    <dbReference type="NCBI Taxonomy" id="670291"/>
    <lineage>
        <taxon>Bacteria</taxon>
        <taxon>Pseudomonadati</taxon>
        <taxon>Pseudomonadota</taxon>
        <taxon>Alphaproteobacteria</taxon>
        <taxon>Hyphomicrobiales</taxon>
        <taxon>Methylobacteriaceae</taxon>
        <taxon>Microvirga</taxon>
    </lineage>
</organism>
<keyword evidence="1" id="KW-0732">Signal</keyword>
<name>A0A512BQK2_9HYPH</name>
<proteinExistence type="predicted"/>
<sequence>MQKRIKGLLVVSAMMLGIAGAAFASPFDRTPDTYAAALNEVFRRTGSDLRLELDLCSTAQQATCRFSSQRLAVIVEATEDRSGIGRIVIAADLLRDHPATLPHIPVIDALITLTATMVVFDPDLPDDRRDGLVATLAESVHSIGQGAGSGVAADYVIALEQKSTALLVITMRPKPKS</sequence>
<protein>
    <submittedName>
        <fullName evidence="2">Uncharacterized protein</fullName>
    </submittedName>
</protein>
<evidence type="ECO:0000256" key="1">
    <source>
        <dbReference type="SAM" id="SignalP"/>
    </source>
</evidence>
<accession>A0A512BQK2</accession>
<comment type="caution">
    <text evidence="2">The sequence shown here is derived from an EMBL/GenBank/DDBJ whole genome shotgun (WGS) entry which is preliminary data.</text>
</comment>
<dbReference type="OrthoDB" id="8025230at2"/>
<keyword evidence="3" id="KW-1185">Reference proteome</keyword>
<dbReference type="AlphaFoldDB" id="A0A512BQK2"/>
<feature type="signal peptide" evidence="1">
    <location>
        <begin position="1"/>
        <end position="24"/>
    </location>
</feature>
<dbReference type="Proteomes" id="UP000321085">
    <property type="component" value="Unassembled WGS sequence"/>
</dbReference>
<dbReference type="EMBL" id="BJYU01000020">
    <property type="protein sequence ID" value="GEO14204.1"/>
    <property type="molecule type" value="Genomic_DNA"/>
</dbReference>
<evidence type="ECO:0000313" key="3">
    <source>
        <dbReference type="Proteomes" id="UP000321085"/>
    </source>
</evidence>
<feature type="chain" id="PRO_5022243504" evidence="1">
    <location>
        <begin position="25"/>
        <end position="177"/>
    </location>
</feature>
<gene>
    <name evidence="2" type="ORF">MAE02_19000</name>
</gene>
<dbReference type="RefSeq" id="WP_114186670.1">
    <property type="nucleotide sequence ID" value="NZ_BJYU01000020.1"/>
</dbReference>
<reference evidence="2 3" key="1">
    <citation type="submission" date="2019-07" db="EMBL/GenBank/DDBJ databases">
        <title>Whole genome shotgun sequence of Microvirga aerophila NBRC 106136.</title>
        <authorList>
            <person name="Hosoyama A."/>
            <person name="Uohara A."/>
            <person name="Ohji S."/>
            <person name="Ichikawa N."/>
        </authorList>
    </citation>
    <scope>NUCLEOTIDE SEQUENCE [LARGE SCALE GENOMIC DNA]</scope>
    <source>
        <strain evidence="2 3">NBRC 106136</strain>
    </source>
</reference>
<evidence type="ECO:0000313" key="2">
    <source>
        <dbReference type="EMBL" id="GEO14204.1"/>
    </source>
</evidence>